<feature type="transmembrane region" description="Helical" evidence="5">
    <location>
        <begin position="51"/>
        <end position="73"/>
    </location>
</feature>
<evidence type="ECO:0000313" key="7">
    <source>
        <dbReference type="EMBL" id="SDS64874.1"/>
    </source>
</evidence>
<evidence type="ECO:0000256" key="5">
    <source>
        <dbReference type="SAM" id="Phobius"/>
    </source>
</evidence>
<dbReference type="eggNOG" id="COG2211">
    <property type="taxonomic scope" value="Bacteria"/>
</dbReference>
<dbReference type="Gene3D" id="1.20.1250.20">
    <property type="entry name" value="MFS general substrate transporter like domains"/>
    <property type="match status" value="2"/>
</dbReference>
<dbReference type="PANTHER" id="PTHR23528:SF1">
    <property type="entry name" value="MAJOR FACILITATOR SUPERFAMILY (MFS) PROFILE DOMAIN-CONTAINING PROTEIN"/>
    <property type="match status" value="1"/>
</dbReference>
<reference evidence="7 8" key="1">
    <citation type="submission" date="2016-10" db="EMBL/GenBank/DDBJ databases">
        <authorList>
            <person name="de Groot N.N."/>
        </authorList>
    </citation>
    <scope>NUCLEOTIDE SEQUENCE [LARGE SCALE GENOMIC DNA]</scope>
    <source>
        <strain evidence="7 8">DSM 45434</strain>
    </source>
</reference>
<feature type="transmembrane region" description="Helical" evidence="5">
    <location>
        <begin position="12"/>
        <end position="31"/>
    </location>
</feature>
<evidence type="ECO:0000256" key="1">
    <source>
        <dbReference type="ARBA" id="ARBA00004651"/>
    </source>
</evidence>
<evidence type="ECO:0000256" key="3">
    <source>
        <dbReference type="ARBA" id="ARBA00022989"/>
    </source>
</evidence>
<keyword evidence="8" id="KW-1185">Reference proteome</keyword>
<evidence type="ECO:0000256" key="4">
    <source>
        <dbReference type="ARBA" id="ARBA00023136"/>
    </source>
</evidence>
<feature type="transmembrane region" description="Helical" evidence="5">
    <location>
        <begin position="400"/>
        <end position="418"/>
    </location>
</feature>
<feature type="transmembrane region" description="Helical" evidence="5">
    <location>
        <begin position="150"/>
        <end position="172"/>
    </location>
</feature>
<gene>
    <name evidence="7" type="ORF">SAMN04488539_2096</name>
</gene>
<dbReference type="InterPro" id="IPR036259">
    <property type="entry name" value="MFS_trans_sf"/>
</dbReference>
<dbReference type="SUPFAM" id="SSF103473">
    <property type="entry name" value="MFS general substrate transporter"/>
    <property type="match status" value="1"/>
</dbReference>
<dbReference type="GO" id="GO:0022857">
    <property type="term" value="F:transmembrane transporter activity"/>
    <property type="evidence" value="ECO:0007669"/>
    <property type="project" value="InterPro"/>
</dbReference>
<feature type="transmembrane region" description="Helical" evidence="5">
    <location>
        <begin position="93"/>
        <end position="110"/>
    </location>
</feature>
<organism evidence="7 8">
    <name type="scientific">Corynebacterium timonense</name>
    <dbReference type="NCBI Taxonomy" id="441500"/>
    <lineage>
        <taxon>Bacteria</taxon>
        <taxon>Bacillati</taxon>
        <taxon>Actinomycetota</taxon>
        <taxon>Actinomycetes</taxon>
        <taxon>Mycobacteriales</taxon>
        <taxon>Corynebacteriaceae</taxon>
        <taxon>Corynebacterium</taxon>
    </lineage>
</organism>
<name>A0A1H1TXR9_9CORY</name>
<dbReference type="CDD" id="cd06174">
    <property type="entry name" value="MFS"/>
    <property type="match status" value="1"/>
</dbReference>
<evidence type="ECO:0000259" key="6">
    <source>
        <dbReference type="PROSITE" id="PS50850"/>
    </source>
</evidence>
<dbReference type="AlphaFoldDB" id="A0A1H1TXR9"/>
<dbReference type="OrthoDB" id="7584869at2"/>
<dbReference type="RefSeq" id="WP_019193683.1">
    <property type="nucleotide sequence ID" value="NZ_LT629765.1"/>
</dbReference>
<dbReference type="PANTHER" id="PTHR23528">
    <property type="match status" value="1"/>
</dbReference>
<feature type="transmembrane region" description="Helical" evidence="5">
    <location>
        <begin position="308"/>
        <end position="326"/>
    </location>
</feature>
<feature type="transmembrane region" description="Helical" evidence="5">
    <location>
        <begin position="244"/>
        <end position="265"/>
    </location>
</feature>
<dbReference type="EMBL" id="LT629765">
    <property type="protein sequence ID" value="SDS64874.1"/>
    <property type="molecule type" value="Genomic_DNA"/>
</dbReference>
<feature type="transmembrane region" description="Helical" evidence="5">
    <location>
        <begin position="371"/>
        <end position="394"/>
    </location>
</feature>
<proteinExistence type="predicted"/>
<dbReference type="STRING" id="1203190.GCA_000312345_00835"/>
<feature type="transmembrane region" description="Helical" evidence="5">
    <location>
        <begin position="178"/>
        <end position="197"/>
    </location>
</feature>
<feature type="domain" description="Major facilitator superfamily (MFS) profile" evidence="6">
    <location>
        <begin position="240"/>
        <end position="422"/>
    </location>
</feature>
<dbReference type="GO" id="GO:0005886">
    <property type="term" value="C:plasma membrane"/>
    <property type="evidence" value="ECO:0007669"/>
    <property type="project" value="UniProtKB-SubCell"/>
</dbReference>
<dbReference type="InterPro" id="IPR011701">
    <property type="entry name" value="MFS"/>
</dbReference>
<evidence type="ECO:0000256" key="2">
    <source>
        <dbReference type="ARBA" id="ARBA00022692"/>
    </source>
</evidence>
<feature type="transmembrane region" description="Helical" evidence="5">
    <location>
        <begin position="116"/>
        <end position="138"/>
    </location>
</feature>
<keyword evidence="2 5" id="KW-0812">Transmembrane</keyword>
<dbReference type="Pfam" id="PF07690">
    <property type="entry name" value="MFS_1"/>
    <property type="match status" value="1"/>
</dbReference>
<evidence type="ECO:0000313" key="8">
    <source>
        <dbReference type="Proteomes" id="UP000182237"/>
    </source>
</evidence>
<protein>
    <submittedName>
        <fullName evidence="7">Na+/melibiose symporter</fullName>
    </submittedName>
</protein>
<keyword evidence="4 5" id="KW-0472">Membrane</keyword>
<feature type="transmembrane region" description="Helical" evidence="5">
    <location>
        <begin position="332"/>
        <end position="350"/>
    </location>
</feature>
<dbReference type="PROSITE" id="PS50850">
    <property type="entry name" value="MFS"/>
    <property type="match status" value="1"/>
</dbReference>
<keyword evidence="3 5" id="KW-1133">Transmembrane helix</keyword>
<comment type="subcellular location">
    <subcellularLocation>
        <location evidence="1">Cell membrane</location>
        <topology evidence="1">Multi-pass membrane protein</topology>
    </subcellularLocation>
</comment>
<dbReference type="InterPro" id="IPR020846">
    <property type="entry name" value="MFS_dom"/>
</dbReference>
<sequence>MTSTVAEREPRAFFRKFAVAYFGTCLVWVAPSQLLLANQMIAVRPDTYERALALLMLCGGATAVVMSLVVGVISDRSRLSTASTWAARWGKRFPWVVVAVPVASISMLLMAATPGYWALVVLWCLVQCFVAFMTNNLFTITADVVPQRRFGAISSVLGVTYVLGLVGGTAVASVLELSWAYIVTALVFPWLVLQLGYGRGAIDPAVNESTLDGQAELGAVVLGSGDAPAETLPARAYRNYWTVFATRFVMHATNYTALFYLLYYLRDHIGVADPDTWVLILTIVFAGVTMATAAVSGVLSDKLERRRIFLIAAALTMALATGMMTIAGSIGAVTAAAAVLGLAWGVWSSVEQATINESLPSRRNRARDVSVMTLAQGVANMVAGLLAAAALQFLGGYPGLYQACAAACVLAAGLALFIRSSR</sequence>
<accession>A0A1H1TXR9</accession>
<dbReference type="Proteomes" id="UP000182237">
    <property type="component" value="Chromosome I"/>
</dbReference>
<feature type="transmembrane region" description="Helical" evidence="5">
    <location>
        <begin position="277"/>
        <end position="299"/>
    </location>
</feature>